<accession>E9AUM0</accession>
<evidence type="ECO:0000256" key="1">
    <source>
        <dbReference type="SAM" id="MobiDB-lite"/>
    </source>
</evidence>
<proteinExistence type="predicted"/>
<dbReference type="OrthoDB" id="263013at2759"/>
<evidence type="ECO:0000313" key="3">
    <source>
        <dbReference type="Proteomes" id="UP000007259"/>
    </source>
</evidence>
<keyword evidence="3" id="KW-1185">Reference proteome</keyword>
<gene>
    <name evidence="2" type="ORF">LMXM_20_0820</name>
</gene>
<feature type="region of interest" description="Disordered" evidence="1">
    <location>
        <begin position="1"/>
        <end position="28"/>
    </location>
</feature>
<dbReference type="GeneID" id="13448635"/>
<dbReference type="PhylomeDB" id="E9AUM0"/>
<name>E9AUM0_LEIMU</name>
<organism evidence="2 3">
    <name type="scientific">Leishmania mexicana (strain MHOM/GT/2001/U1103)</name>
    <dbReference type="NCBI Taxonomy" id="929439"/>
    <lineage>
        <taxon>Eukaryota</taxon>
        <taxon>Discoba</taxon>
        <taxon>Euglenozoa</taxon>
        <taxon>Kinetoplastea</taxon>
        <taxon>Metakinetoplastina</taxon>
        <taxon>Trypanosomatida</taxon>
        <taxon>Trypanosomatidae</taxon>
        <taxon>Leishmaniinae</taxon>
        <taxon>Leishmania</taxon>
    </lineage>
</organism>
<dbReference type="OMA" id="ATNCGLY"/>
<dbReference type="VEuPathDB" id="TriTrypDB:LmxM.20.0820"/>
<protein>
    <recommendedName>
        <fullName evidence="4">GRAM domain-containing protein</fullName>
    </recommendedName>
</protein>
<dbReference type="EMBL" id="FR799573">
    <property type="protein sequence ID" value="CBZ26649.1"/>
    <property type="molecule type" value="Genomic_DNA"/>
</dbReference>
<dbReference type="AlphaFoldDB" id="E9AUM0"/>
<evidence type="ECO:0008006" key="4">
    <source>
        <dbReference type="Google" id="ProtNLM"/>
    </source>
</evidence>
<sequence length="336" mass="36223">MPLFASSEDTLVMPPAPTSSAAAKDALQGPRDFKRAAALTYRTAPHPSDSTDGVFEALLMLAADRLDPNGEAMKEESSSGASRSKKGSWLGRAWRHVVGYATNNLLKMRQADFLNAFSRQLEVNPAKESSTVMVSCQCFIVSSGKLHFGSLFATNCGLYFCSCTPEAAPAAATATESDADSASSADRGGGEDEVEYIKERILFTDVASLLPSIFLEQNGTATPFIQGIPNGVVAPTALQVFTVQLSTVLQFLQLHNVAVKRPKRSAAETEKGGAGAVQEAPCIDVVQKHEFDLVCKLPPSLDTLKFCALLWRLWVQRLHDLGRPLENPAVHYAEPH</sequence>
<dbReference type="RefSeq" id="XP_003875144.1">
    <property type="nucleotide sequence ID" value="XM_003875095.1"/>
</dbReference>
<dbReference type="KEGG" id="lmi:LMXM_20_0820"/>
<reference evidence="2 3" key="1">
    <citation type="journal article" date="2011" name="Genome Res.">
        <title>Chromosome and gene copy number variation allow major structural change between species and strains of Leishmania.</title>
        <authorList>
            <person name="Rogers M.B."/>
            <person name="Hilley J.D."/>
            <person name="Dickens N.J."/>
            <person name="Wilkes J."/>
            <person name="Bates P.A."/>
            <person name="Depledge D.P."/>
            <person name="Harris D."/>
            <person name="Her Y."/>
            <person name="Herzyk P."/>
            <person name="Imamura H."/>
            <person name="Otto T.D."/>
            <person name="Sanders M."/>
            <person name="Seeger K."/>
            <person name="Dujardin J.C."/>
            <person name="Berriman M."/>
            <person name="Smith D.F."/>
            <person name="Hertz-Fowler C."/>
            <person name="Mottram J.C."/>
        </authorList>
    </citation>
    <scope>NUCLEOTIDE SEQUENCE [LARGE SCALE GENOMIC DNA]</scope>
    <source>
        <strain evidence="2 3">MHOM/GT/2001/U1103</strain>
    </source>
</reference>
<dbReference type="Proteomes" id="UP000007259">
    <property type="component" value="Chromosome 20"/>
</dbReference>
<evidence type="ECO:0000313" key="2">
    <source>
        <dbReference type="EMBL" id="CBZ26649.1"/>
    </source>
</evidence>